<keyword evidence="1" id="KW-1133">Transmembrane helix</keyword>
<gene>
    <name evidence="2" type="ORF">BZA70DRAFT_274404</name>
</gene>
<name>A0ABR1F9L6_9ASCO</name>
<dbReference type="Proteomes" id="UP001498771">
    <property type="component" value="Unassembled WGS sequence"/>
</dbReference>
<dbReference type="RefSeq" id="XP_064769548.1">
    <property type="nucleotide sequence ID" value="XM_064911975.1"/>
</dbReference>
<comment type="caution">
    <text evidence="2">The sequence shown here is derived from an EMBL/GenBank/DDBJ whole genome shotgun (WGS) entry which is preliminary data.</text>
</comment>
<keyword evidence="1" id="KW-0472">Membrane</keyword>
<evidence type="ECO:0008006" key="4">
    <source>
        <dbReference type="Google" id="ProtNLM"/>
    </source>
</evidence>
<accession>A0ABR1F9L6</accession>
<evidence type="ECO:0000313" key="2">
    <source>
        <dbReference type="EMBL" id="KAK7206515.1"/>
    </source>
</evidence>
<dbReference type="GeneID" id="90037487"/>
<organism evidence="2 3">
    <name type="scientific">Myxozyma melibiosi</name>
    <dbReference type="NCBI Taxonomy" id="54550"/>
    <lineage>
        <taxon>Eukaryota</taxon>
        <taxon>Fungi</taxon>
        <taxon>Dikarya</taxon>
        <taxon>Ascomycota</taxon>
        <taxon>Saccharomycotina</taxon>
        <taxon>Lipomycetes</taxon>
        <taxon>Lipomycetales</taxon>
        <taxon>Lipomycetaceae</taxon>
        <taxon>Myxozyma</taxon>
    </lineage>
</organism>
<proteinExistence type="predicted"/>
<evidence type="ECO:0000313" key="3">
    <source>
        <dbReference type="Proteomes" id="UP001498771"/>
    </source>
</evidence>
<feature type="transmembrane region" description="Helical" evidence="1">
    <location>
        <begin position="18"/>
        <end position="36"/>
    </location>
</feature>
<reference evidence="2 3" key="1">
    <citation type="submission" date="2024-03" db="EMBL/GenBank/DDBJ databases">
        <title>Genome-scale model development and genomic sequencing of the oleaginous clade Lipomyces.</title>
        <authorList>
            <consortium name="Lawrence Berkeley National Laboratory"/>
            <person name="Czajka J.J."/>
            <person name="Han Y."/>
            <person name="Kim J."/>
            <person name="Mondo S.J."/>
            <person name="Hofstad B.A."/>
            <person name="Robles A."/>
            <person name="Haridas S."/>
            <person name="Riley R."/>
            <person name="LaButti K."/>
            <person name="Pangilinan J."/>
            <person name="Andreopoulos W."/>
            <person name="Lipzen A."/>
            <person name="Yan J."/>
            <person name="Wang M."/>
            <person name="Ng V."/>
            <person name="Grigoriev I.V."/>
            <person name="Spatafora J.W."/>
            <person name="Magnuson J.K."/>
            <person name="Baker S.E."/>
            <person name="Pomraning K.R."/>
        </authorList>
    </citation>
    <scope>NUCLEOTIDE SEQUENCE [LARGE SCALE GENOMIC DNA]</scope>
    <source>
        <strain evidence="2 3">Phaff 52-87</strain>
    </source>
</reference>
<dbReference type="EMBL" id="JBBJBU010000002">
    <property type="protein sequence ID" value="KAK7206515.1"/>
    <property type="molecule type" value="Genomic_DNA"/>
</dbReference>
<keyword evidence="1" id="KW-0812">Transmembrane</keyword>
<protein>
    <recommendedName>
        <fullName evidence="4">Secreted protein</fullName>
    </recommendedName>
</protein>
<evidence type="ECO:0000256" key="1">
    <source>
        <dbReference type="SAM" id="Phobius"/>
    </source>
</evidence>
<keyword evidence="3" id="KW-1185">Reference proteome</keyword>
<sequence length="97" mass="11455">MTRLRCYLLLLLQETLLSIRWMMMMMMMNLFIIVYLQQLGYDRLSPNSSANVFISIFQIQLQFFHLPDRISKYACLKWTTSYPVGASVQPLPEREGV</sequence>